<dbReference type="Proteomes" id="UP000681315">
    <property type="component" value="Unassembled WGS sequence"/>
</dbReference>
<evidence type="ECO:0000313" key="1">
    <source>
        <dbReference type="EMBL" id="MBO3099709.1"/>
    </source>
</evidence>
<accession>A0ABS3SVI0</accession>
<organism evidence="1 2">
    <name type="scientific">Gelidibacter pelagius</name>
    <dbReference type="NCBI Taxonomy" id="2819985"/>
    <lineage>
        <taxon>Bacteria</taxon>
        <taxon>Pseudomonadati</taxon>
        <taxon>Bacteroidota</taxon>
        <taxon>Flavobacteriia</taxon>
        <taxon>Flavobacteriales</taxon>
        <taxon>Flavobacteriaceae</taxon>
        <taxon>Gelidibacter</taxon>
    </lineage>
</organism>
<evidence type="ECO:0000313" key="2">
    <source>
        <dbReference type="Proteomes" id="UP000681315"/>
    </source>
</evidence>
<sequence length="365" mass="42617">MKALIPFIFTLLICSSCLDSQSQEGRSSSKSDLGLFQPSTQKHYFVDGKTGLVVFHQEYPSNWEILSRPDYSLDSDFPTFLHLKQNKNGMKAFNTPIYQYVGFQNPYYAQMMRNNGLKNERPLISPMAFVEQELVPLMNREGFKFLSHREFPELNAHVEKYVAKTGLKNIEFRVYPTEWINNNNVKAIVFFKQMILHYDPALTGGEVMVVWNYQLNFFFAPTSIYESDLKIAMNADFNIVNNPNWERYQIQVNNYRQQQKNIIHQRTMRDLNNARDADHARYMDNLRGTYTAPAYASNSSHSNFIDMIREEQNVSLNGKTFKVNAGADNYWMNSDGKYIASSDQFYDPNRDPLYDNQQWDLTTNN</sequence>
<protein>
    <submittedName>
        <fullName evidence="1">Uncharacterized protein</fullName>
    </submittedName>
</protein>
<gene>
    <name evidence="1" type="ORF">J4051_15620</name>
</gene>
<comment type="caution">
    <text evidence="1">The sequence shown here is derived from an EMBL/GenBank/DDBJ whole genome shotgun (WGS) entry which is preliminary data.</text>
</comment>
<name>A0ABS3SVI0_9FLAO</name>
<proteinExistence type="predicted"/>
<dbReference type="EMBL" id="JAGEVG010000020">
    <property type="protein sequence ID" value="MBO3099709.1"/>
    <property type="molecule type" value="Genomic_DNA"/>
</dbReference>
<reference evidence="1 2" key="1">
    <citation type="submission" date="2021-03" db="EMBL/GenBank/DDBJ databases">
        <title>Gelidibacter sp. nov., isolated from costal sediment.</title>
        <authorList>
            <person name="Lun K.-Y."/>
        </authorList>
    </citation>
    <scope>NUCLEOTIDE SEQUENCE [LARGE SCALE GENOMIC DNA]</scope>
    <source>
        <strain evidence="1 2">DF109</strain>
    </source>
</reference>
<keyword evidence="2" id="KW-1185">Reference proteome</keyword>
<dbReference type="RefSeq" id="WP_208234817.1">
    <property type="nucleotide sequence ID" value="NZ_JAGEVG010000020.1"/>
</dbReference>